<evidence type="ECO:0000313" key="3">
    <source>
        <dbReference type="Proteomes" id="UP000777438"/>
    </source>
</evidence>
<protein>
    <submittedName>
        <fullName evidence="2">Uncharacterized protein</fullName>
    </submittedName>
</protein>
<dbReference type="SUPFAM" id="SSF53732">
    <property type="entry name" value="Aconitase iron-sulfur domain"/>
    <property type="match status" value="1"/>
</dbReference>
<evidence type="ECO:0000313" key="2">
    <source>
        <dbReference type="EMBL" id="KAH6887576.1"/>
    </source>
</evidence>
<keyword evidence="1" id="KW-0408">Iron</keyword>
<comment type="caution">
    <text evidence="2">The sequence shown here is derived from an EMBL/GenBank/DDBJ whole genome shotgun (WGS) entry which is preliminary data.</text>
</comment>
<keyword evidence="3" id="KW-1185">Reference proteome</keyword>
<dbReference type="EMBL" id="JAGPYM010000014">
    <property type="protein sequence ID" value="KAH6887576.1"/>
    <property type="molecule type" value="Genomic_DNA"/>
</dbReference>
<gene>
    <name evidence="2" type="ORF">B0T10DRAFT_562789</name>
</gene>
<accession>A0A9P9ARC6</accession>
<sequence length="112" mass="11806">MPRTPVMHTDGAAIWATGSTWLQHPASNRNYSGRMGSRAGWAHLASPGVVATSAPEGRIAGPGWYRKPEGVGKVTIGEGSGDFVADEARSIYGAFVDIIDEMDSMTAIAETN</sequence>
<evidence type="ECO:0000256" key="1">
    <source>
        <dbReference type="ARBA" id="ARBA00023004"/>
    </source>
</evidence>
<proteinExistence type="predicted"/>
<dbReference type="InterPro" id="IPR015931">
    <property type="entry name" value="Acnase/IPM_dHydase_lsu_aba_1/3"/>
</dbReference>
<reference evidence="2 3" key="1">
    <citation type="journal article" date="2021" name="Nat. Commun.">
        <title>Genetic determinants of endophytism in the Arabidopsis root mycobiome.</title>
        <authorList>
            <person name="Mesny F."/>
            <person name="Miyauchi S."/>
            <person name="Thiergart T."/>
            <person name="Pickel B."/>
            <person name="Atanasova L."/>
            <person name="Karlsson M."/>
            <person name="Huettel B."/>
            <person name="Barry K.W."/>
            <person name="Haridas S."/>
            <person name="Chen C."/>
            <person name="Bauer D."/>
            <person name="Andreopoulos W."/>
            <person name="Pangilinan J."/>
            <person name="LaButti K."/>
            <person name="Riley R."/>
            <person name="Lipzen A."/>
            <person name="Clum A."/>
            <person name="Drula E."/>
            <person name="Henrissat B."/>
            <person name="Kohler A."/>
            <person name="Grigoriev I.V."/>
            <person name="Martin F.M."/>
            <person name="Hacquard S."/>
        </authorList>
    </citation>
    <scope>NUCLEOTIDE SEQUENCE [LARGE SCALE GENOMIC DNA]</scope>
    <source>
        <strain evidence="2 3">MPI-CAGE-CH-0241</strain>
    </source>
</reference>
<organism evidence="2 3">
    <name type="scientific">Thelonectria olida</name>
    <dbReference type="NCBI Taxonomy" id="1576542"/>
    <lineage>
        <taxon>Eukaryota</taxon>
        <taxon>Fungi</taxon>
        <taxon>Dikarya</taxon>
        <taxon>Ascomycota</taxon>
        <taxon>Pezizomycotina</taxon>
        <taxon>Sordariomycetes</taxon>
        <taxon>Hypocreomycetidae</taxon>
        <taxon>Hypocreales</taxon>
        <taxon>Nectriaceae</taxon>
        <taxon>Thelonectria</taxon>
    </lineage>
</organism>
<dbReference type="InterPro" id="IPR036008">
    <property type="entry name" value="Aconitase_4Fe-4S_dom"/>
</dbReference>
<dbReference type="Gene3D" id="3.30.499.10">
    <property type="entry name" value="Aconitase, domain 3"/>
    <property type="match status" value="1"/>
</dbReference>
<dbReference type="AlphaFoldDB" id="A0A9P9ARC6"/>
<name>A0A9P9ARC6_9HYPO</name>
<dbReference type="Proteomes" id="UP000777438">
    <property type="component" value="Unassembled WGS sequence"/>
</dbReference>
<dbReference type="OrthoDB" id="10262323at2759"/>